<dbReference type="OrthoDB" id="9806939at2"/>
<dbReference type="AlphaFoldDB" id="A0A2I6S5D2"/>
<evidence type="ECO:0000313" key="5">
    <source>
        <dbReference type="EMBL" id="AUN94464.1"/>
    </source>
</evidence>
<keyword evidence="6" id="KW-1185">Reference proteome</keyword>
<gene>
    <name evidence="5" type="ORF">C0099_05615</name>
</gene>
<dbReference type="NCBIfam" id="TIGR01730">
    <property type="entry name" value="RND_mfp"/>
    <property type="match status" value="1"/>
</dbReference>
<feature type="domain" description="CzcB-like barrel-sandwich hybrid" evidence="4">
    <location>
        <begin position="59"/>
        <end position="197"/>
    </location>
</feature>
<sequence>MALFSRALARRTVLLGALSLLAPFTHAERPRVVLGDVERGPLIEEIALNGTATAQRRSDVSVSIAGLVAERTADTGERISQGDLLLRLDDELAKLEHDSVRAQVREAESRLAEARRLLEEGRSARGGRVIATTEVERRSSEVDISGSALARARAEEALQAARLRRHELHAPFDAIVAARRVDAGQWVQPGDAVFTLVNVDDLLLDFQVPQHALHLLGDSARLLVDRPDGEPMPTEIATWLPVADARARTFLLRARPPEAARIVPGMSVSATLRLVRDEDMLSISRDAINRYPDGRVTVWIAEPTDEDDVFEVREQRITEAGSAEGRVFVADGLEGDERIVTRGNESLQPGAEVVATDD</sequence>
<feature type="signal peptide" evidence="3">
    <location>
        <begin position="1"/>
        <end position="27"/>
    </location>
</feature>
<comment type="similarity">
    <text evidence="1">Belongs to the membrane fusion protein (MFP) (TC 8.A.1) family.</text>
</comment>
<dbReference type="InterPro" id="IPR058647">
    <property type="entry name" value="BSH_CzcB-like"/>
</dbReference>
<dbReference type="Gene3D" id="2.40.30.170">
    <property type="match status" value="1"/>
</dbReference>
<reference evidence="5 6" key="1">
    <citation type="submission" date="2018-01" db="EMBL/GenBank/DDBJ databases">
        <authorList>
            <person name="Fu G.-Y."/>
        </authorList>
    </citation>
    <scope>NUCLEOTIDE SEQUENCE [LARGE SCALE GENOMIC DNA]</scope>
    <source>
        <strain evidence="5 6">SY39</strain>
    </source>
</reference>
<keyword evidence="3" id="KW-0732">Signal</keyword>
<dbReference type="SUPFAM" id="SSF111369">
    <property type="entry name" value="HlyD-like secretion proteins"/>
    <property type="match status" value="1"/>
</dbReference>
<evidence type="ECO:0000259" key="4">
    <source>
        <dbReference type="Pfam" id="PF25973"/>
    </source>
</evidence>
<dbReference type="PANTHER" id="PTHR30469">
    <property type="entry name" value="MULTIDRUG RESISTANCE PROTEIN MDTA"/>
    <property type="match status" value="1"/>
</dbReference>
<name>A0A2I6S5D2_9RHOO</name>
<dbReference type="Gene3D" id="2.40.50.100">
    <property type="match status" value="1"/>
</dbReference>
<dbReference type="GO" id="GO:0015562">
    <property type="term" value="F:efflux transmembrane transporter activity"/>
    <property type="evidence" value="ECO:0007669"/>
    <property type="project" value="TreeGrafter"/>
</dbReference>
<dbReference type="RefSeq" id="WP_102246534.1">
    <property type="nucleotide sequence ID" value="NZ_CP025682.1"/>
</dbReference>
<dbReference type="EMBL" id="CP025682">
    <property type="protein sequence ID" value="AUN94464.1"/>
    <property type="molecule type" value="Genomic_DNA"/>
</dbReference>
<dbReference type="KEGG" id="atw:C0099_05615"/>
<organism evidence="5 6">
    <name type="scientific">Pseudazoarcus pumilus</name>
    <dbReference type="NCBI Taxonomy" id="2067960"/>
    <lineage>
        <taxon>Bacteria</taxon>
        <taxon>Pseudomonadati</taxon>
        <taxon>Pseudomonadota</taxon>
        <taxon>Betaproteobacteria</taxon>
        <taxon>Rhodocyclales</taxon>
        <taxon>Zoogloeaceae</taxon>
        <taxon>Pseudazoarcus</taxon>
    </lineage>
</organism>
<dbReference type="Pfam" id="PF25973">
    <property type="entry name" value="BSH_CzcB"/>
    <property type="match status" value="1"/>
</dbReference>
<evidence type="ECO:0000256" key="3">
    <source>
        <dbReference type="SAM" id="SignalP"/>
    </source>
</evidence>
<dbReference type="GO" id="GO:1990281">
    <property type="term" value="C:efflux pump complex"/>
    <property type="evidence" value="ECO:0007669"/>
    <property type="project" value="TreeGrafter"/>
</dbReference>
<dbReference type="Proteomes" id="UP000242205">
    <property type="component" value="Chromosome"/>
</dbReference>
<dbReference type="InterPro" id="IPR006143">
    <property type="entry name" value="RND_pump_MFP"/>
</dbReference>
<evidence type="ECO:0000256" key="2">
    <source>
        <dbReference type="SAM" id="Coils"/>
    </source>
</evidence>
<evidence type="ECO:0000256" key="1">
    <source>
        <dbReference type="ARBA" id="ARBA00009477"/>
    </source>
</evidence>
<dbReference type="Gene3D" id="1.10.287.470">
    <property type="entry name" value="Helix hairpin bin"/>
    <property type="match status" value="1"/>
</dbReference>
<dbReference type="PANTHER" id="PTHR30469:SF15">
    <property type="entry name" value="HLYD FAMILY OF SECRETION PROTEINS"/>
    <property type="match status" value="1"/>
</dbReference>
<feature type="coiled-coil region" evidence="2">
    <location>
        <begin position="97"/>
        <end position="124"/>
    </location>
</feature>
<proteinExistence type="inferred from homology"/>
<evidence type="ECO:0000313" key="6">
    <source>
        <dbReference type="Proteomes" id="UP000242205"/>
    </source>
</evidence>
<feature type="chain" id="PRO_5014417415" evidence="3">
    <location>
        <begin position="28"/>
        <end position="358"/>
    </location>
</feature>
<dbReference type="Gene3D" id="2.40.420.20">
    <property type="match status" value="1"/>
</dbReference>
<keyword evidence="2" id="KW-0175">Coiled coil</keyword>
<accession>A0A2I6S5D2</accession>
<protein>
    <submittedName>
        <fullName evidence="5">Efflux RND transporter periplasmic adaptor subunit</fullName>
    </submittedName>
</protein>